<dbReference type="eggNOG" id="ENOG502QUQV">
    <property type="taxonomic scope" value="Eukaryota"/>
</dbReference>
<dbReference type="EMBL" id="AGNL01020995">
    <property type="protein sequence ID" value="EJK60504.1"/>
    <property type="molecule type" value="Genomic_DNA"/>
</dbReference>
<proteinExistence type="predicted"/>
<feature type="non-terminal residue" evidence="3">
    <location>
        <position position="1"/>
    </location>
</feature>
<evidence type="ECO:0000256" key="1">
    <source>
        <dbReference type="ARBA" id="ARBA00023054"/>
    </source>
</evidence>
<dbReference type="PANTHER" id="PTHR34793:SF1">
    <property type="entry name" value="PROTEIN THYLAKOID FORMATION 1, CHLOROPLASTIC"/>
    <property type="match status" value="1"/>
</dbReference>
<accession>K0S6G7</accession>
<evidence type="ECO:0000256" key="2">
    <source>
        <dbReference type="SAM" id="Coils"/>
    </source>
</evidence>
<dbReference type="Pfam" id="PF11264">
    <property type="entry name" value="ThylakoidFormat"/>
    <property type="match status" value="1"/>
</dbReference>
<evidence type="ECO:0000313" key="3">
    <source>
        <dbReference type="EMBL" id="EJK60504.1"/>
    </source>
</evidence>
<evidence type="ECO:0000313" key="4">
    <source>
        <dbReference type="Proteomes" id="UP000266841"/>
    </source>
</evidence>
<dbReference type="AlphaFoldDB" id="K0S6G7"/>
<sequence length="181" mass="20979">RFFGIGLVKMMDIVGIEQDMSVAYDVMEDWVGTCLGKPHYTACADSDLYFKQKGKLDMMETMMKEIEIREKKRMADRLEAKAEMALLAAEKAEKMQEQIDLEAAKESRKHKCRGIRCPSAMEPFQICSPVHLFTHNSSEVHYSEWQKSHQQILLIWTKLCAVARTMLSHRKGEKLVEEDNY</sequence>
<gene>
    <name evidence="3" type="ORF">THAOC_19126</name>
</gene>
<feature type="coiled-coil region" evidence="2">
    <location>
        <begin position="68"/>
        <end position="107"/>
    </location>
</feature>
<dbReference type="GO" id="GO:0010207">
    <property type="term" value="P:photosystem II assembly"/>
    <property type="evidence" value="ECO:0007669"/>
    <property type="project" value="InterPro"/>
</dbReference>
<organism evidence="3 4">
    <name type="scientific">Thalassiosira oceanica</name>
    <name type="common">Marine diatom</name>
    <dbReference type="NCBI Taxonomy" id="159749"/>
    <lineage>
        <taxon>Eukaryota</taxon>
        <taxon>Sar</taxon>
        <taxon>Stramenopiles</taxon>
        <taxon>Ochrophyta</taxon>
        <taxon>Bacillariophyta</taxon>
        <taxon>Coscinodiscophyceae</taxon>
        <taxon>Thalassiosirophycidae</taxon>
        <taxon>Thalassiosirales</taxon>
        <taxon>Thalassiosiraceae</taxon>
        <taxon>Thalassiosira</taxon>
    </lineage>
</organism>
<reference evidence="3 4" key="1">
    <citation type="journal article" date="2012" name="Genome Biol.">
        <title>Genome and low-iron response of an oceanic diatom adapted to chronic iron limitation.</title>
        <authorList>
            <person name="Lommer M."/>
            <person name="Specht M."/>
            <person name="Roy A.S."/>
            <person name="Kraemer L."/>
            <person name="Andreson R."/>
            <person name="Gutowska M.A."/>
            <person name="Wolf J."/>
            <person name="Bergner S.V."/>
            <person name="Schilhabel M.B."/>
            <person name="Klostermeier U.C."/>
            <person name="Beiko R.G."/>
            <person name="Rosenstiel P."/>
            <person name="Hippler M."/>
            <person name="Laroche J."/>
        </authorList>
    </citation>
    <scope>NUCLEOTIDE SEQUENCE [LARGE SCALE GENOMIC DNA]</scope>
    <source>
        <strain evidence="3 4">CCMP1005</strain>
    </source>
</reference>
<name>K0S6G7_THAOC</name>
<dbReference type="PANTHER" id="PTHR34793">
    <property type="entry name" value="PROTEIN THYLAKOID FORMATION 1, CHLOROPLASTIC"/>
    <property type="match status" value="1"/>
</dbReference>
<comment type="caution">
    <text evidence="3">The sequence shown here is derived from an EMBL/GenBank/DDBJ whole genome shotgun (WGS) entry which is preliminary data.</text>
</comment>
<keyword evidence="1 2" id="KW-0175">Coiled coil</keyword>
<dbReference type="InterPro" id="IPR017499">
    <property type="entry name" value="Thf1"/>
</dbReference>
<protein>
    <submittedName>
        <fullName evidence="3">Uncharacterized protein</fullName>
    </submittedName>
</protein>
<dbReference type="Proteomes" id="UP000266841">
    <property type="component" value="Unassembled WGS sequence"/>
</dbReference>
<keyword evidence="4" id="KW-1185">Reference proteome</keyword>